<organism evidence="2 4">
    <name type="scientific">Puccinia graminis f. sp. tritici</name>
    <dbReference type="NCBI Taxonomy" id="56615"/>
    <lineage>
        <taxon>Eukaryota</taxon>
        <taxon>Fungi</taxon>
        <taxon>Dikarya</taxon>
        <taxon>Basidiomycota</taxon>
        <taxon>Pucciniomycotina</taxon>
        <taxon>Pucciniomycetes</taxon>
        <taxon>Pucciniales</taxon>
        <taxon>Pucciniaceae</taxon>
        <taxon>Puccinia</taxon>
    </lineage>
</organism>
<comment type="caution">
    <text evidence="2">The sequence shown here is derived from an EMBL/GenBank/DDBJ whole genome shotgun (WGS) entry which is preliminary data.</text>
</comment>
<keyword evidence="3" id="KW-1185">Reference proteome</keyword>
<dbReference type="EMBL" id="VSWC01000080">
    <property type="protein sequence ID" value="KAA1092636.1"/>
    <property type="molecule type" value="Genomic_DNA"/>
</dbReference>
<name>A0A5B0NWM4_PUCGR</name>
<evidence type="ECO:0000313" key="4">
    <source>
        <dbReference type="Proteomes" id="UP000325313"/>
    </source>
</evidence>
<dbReference type="Proteomes" id="UP000324748">
    <property type="component" value="Unassembled WGS sequence"/>
</dbReference>
<accession>A0A5B0NWM4</accession>
<evidence type="ECO:0000313" key="1">
    <source>
        <dbReference type="EMBL" id="KAA1092636.1"/>
    </source>
</evidence>
<proteinExistence type="predicted"/>
<gene>
    <name evidence="1" type="ORF">PGT21_009219</name>
    <name evidence="2" type="ORF">PGTUg99_024649</name>
</gene>
<dbReference type="OrthoDB" id="10450809at2759"/>
<evidence type="ECO:0000313" key="3">
    <source>
        <dbReference type="Proteomes" id="UP000324748"/>
    </source>
</evidence>
<dbReference type="EMBL" id="VDEP01000373">
    <property type="protein sequence ID" value="KAA1093737.1"/>
    <property type="molecule type" value="Genomic_DNA"/>
</dbReference>
<reference evidence="3 4" key="1">
    <citation type="submission" date="2019-05" db="EMBL/GenBank/DDBJ databases">
        <title>Emergence of the Ug99 lineage of the wheat stem rust pathogen through somatic hybridization.</title>
        <authorList>
            <person name="Li F."/>
            <person name="Upadhyaya N.M."/>
            <person name="Sperschneider J."/>
            <person name="Matny O."/>
            <person name="Nguyen-Phuc H."/>
            <person name="Mago R."/>
            <person name="Raley C."/>
            <person name="Miller M.E."/>
            <person name="Silverstein K.A.T."/>
            <person name="Henningsen E."/>
            <person name="Hirsch C.D."/>
            <person name="Visser B."/>
            <person name="Pretorius Z.A."/>
            <person name="Steffenson B.J."/>
            <person name="Schwessinger B."/>
            <person name="Dodds P.N."/>
            <person name="Figueroa M."/>
        </authorList>
    </citation>
    <scope>NUCLEOTIDE SEQUENCE [LARGE SCALE GENOMIC DNA]</scope>
    <source>
        <strain evidence="1">21-0</strain>
        <strain evidence="2 4">Ug99</strain>
    </source>
</reference>
<protein>
    <submittedName>
        <fullName evidence="2">Uncharacterized protein</fullName>
    </submittedName>
</protein>
<sequence>MKFVAISKASELQDDLSDKIYSQDFKTLFGGWDPKAECEEYLTGPTGCKDIPVTRKCRSTLKTEL</sequence>
<dbReference type="AlphaFoldDB" id="A0A5B0NWM4"/>
<evidence type="ECO:0000313" key="2">
    <source>
        <dbReference type="EMBL" id="KAA1093737.1"/>
    </source>
</evidence>
<dbReference type="Proteomes" id="UP000325313">
    <property type="component" value="Unassembled WGS sequence"/>
</dbReference>